<evidence type="ECO:0000313" key="1">
    <source>
        <dbReference type="EMBL" id="GAA4403265.1"/>
    </source>
</evidence>
<name>A0ABP8KAH7_9BACT</name>
<gene>
    <name evidence="1" type="ORF">GCM10023187_19190</name>
</gene>
<accession>A0ABP8KAH7</accession>
<sequence>MPTDQVPAYLIYETLNGRPLYYRGYKEVLANQKTPGEIIGSSDIQSILVFLLSGFLYTHIDRKQYLVATNEPGLHIATGSNLSNDIAIYAKSEVTIKGKFFDIPPKVVIEVDIKR</sequence>
<organism evidence="1 2">
    <name type="scientific">Nibrella viscosa</name>
    <dbReference type="NCBI Taxonomy" id="1084524"/>
    <lineage>
        <taxon>Bacteria</taxon>
        <taxon>Pseudomonadati</taxon>
        <taxon>Bacteroidota</taxon>
        <taxon>Cytophagia</taxon>
        <taxon>Cytophagales</taxon>
        <taxon>Spirosomataceae</taxon>
        <taxon>Nibrella</taxon>
    </lineage>
</organism>
<comment type="caution">
    <text evidence="1">The sequence shown here is derived from an EMBL/GenBank/DDBJ whole genome shotgun (WGS) entry which is preliminary data.</text>
</comment>
<dbReference type="Proteomes" id="UP001500936">
    <property type="component" value="Unassembled WGS sequence"/>
</dbReference>
<evidence type="ECO:0000313" key="2">
    <source>
        <dbReference type="Proteomes" id="UP001500936"/>
    </source>
</evidence>
<dbReference type="RefSeq" id="WP_345266397.1">
    <property type="nucleotide sequence ID" value="NZ_BAABHB010000003.1"/>
</dbReference>
<reference evidence="2" key="1">
    <citation type="journal article" date="2019" name="Int. J. Syst. Evol. Microbiol.">
        <title>The Global Catalogue of Microorganisms (GCM) 10K type strain sequencing project: providing services to taxonomists for standard genome sequencing and annotation.</title>
        <authorList>
            <consortium name="The Broad Institute Genomics Platform"/>
            <consortium name="The Broad Institute Genome Sequencing Center for Infectious Disease"/>
            <person name="Wu L."/>
            <person name="Ma J."/>
        </authorList>
    </citation>
    <scope>NUCLEOTIDE SEQUENCE [LARGE SCALE GENOMIC DNA]</scope>
    <source>
        <strain evidence="2">JCM 17925</strain>
    </source>
</reference>
<dbReference type="EMBL" id="BAABHB010000003">
    <property type="protein sequence ID" value="GAA4403265.1"/>
    <property type="molecule type" value="Genomic_DNA"/>
</dbReference>
<protein>
    <submittedName>
        <fullName evidence="1">Uncharacterized protein</fullName>
    </submittedName>
</protein>
<proteinExistence type="predicted"/>
<keyword evidence="2" id="KW-1185">Reference proteome</keyword>